<dbReference type="AlphaFoldDB" id="A0A1K1NNZ7"/>
<evidence type="ECO:0000313" key="1">
    <source>
        <dbReference type="EMBL" id="SFW37028.1"/>
    </source>
</evidence>
<organism evidence="1 2">
    <name type="scientific">Cellulophaga fucicola</name>
    <dbReference type="NCBI Taxonomy" id="76595"/>
    <lineage>
        <taxon>Bacteria</taxon>
        <taxon>Pseudomonadati</taxon>
        <taxon>Bacteroidota</taxon>
        <taxon>Flavobacteriia</taxon>
        <taxon>Flavobacteriales</taxon>
        <taxon>Flavobacteriaceae</taxon>
        <taxon>Cellulophaga</taxon>
    </lineage>
</organism>
<keyword evidence="2" id="KW-1185">Reference proteome</keyword>
<name>A0A1K1NNZ7_9FLAO</name>
<proteinExistence type="predicted"/>
<dbReference type="RefSeq" id="WP_072302970.1">
    <property type="nucleotide sequence ID" value="NZ_FPIY01000002.1"/>
</dbReference>
<dbReference type="EMBL" id="FPIY01000002">
    <property type="protein sequence ID" value="SFW37028.1"/>
    <property type="molecule type" value="Genomic_DNA"/>
</dbReference>
<sequence>MSYTVYLQKFKNGDPDNIPFDELEKILSSYGIIEKGYSELEFVSNVGEMFEEATFIGNLEDGISGICFNKPSLNDKFSLLIFDLLKIRNTCFFGTDLKFVNSRYEMKTHLPQSLIISIQEEPKVISNAIDNWQLR</sequence>
<protein>
    <submittedName>
        <fullName evidence="1">Uncharacterized protein</fullName>
    </submittedName>
</protein>
<accession>A0A1K1NNZ7</accession>
<gene>
    <name evidence="1" type="ORF">SAMN05660313_01279</name>
</gene>
<evidence type="ECO:0000313" key="2">
    <source>
        <dbReference type="Proteomes" id="UP000183257"/>
    </source>
</evidence>
<reference evidence="2" key="1">
    <citation type="submission" date="2016-11" db="EMBL/GenBank/DDBJ databases">
        <authorList>
            <person name="Varghese N."/>
            <person name="Submissions S."/>
        </authorList>
    </citation>
    <scope>NUCLEOTIDE SEQUENCE [LARGE SCALE GENOMIC DNA]</scope>
    <source>
        <strain evidence="2">DSM 24786</strain>
    </source>
</reference>
<dbReference type="OrthoDB" id="7068282at2"/>
<dbReference type="STRING" id="76595.SAMN05660313_01279"/>
<dbReference type="Proteomes" id="UP000183257">
    <property type="component" value="Unassembled WGS sequence"/>
</dbReference>